<gene>
    <name evidence="2" type="ORF">ATJ78_1580</name>
</gene>
<dbReference type="SUPFAM" id="SSF51735">
    <property type="entry name" value="NAD(P)-binding Rossmann-fold domains"/>
    <property type="match status" value="1"/>
</dbReference>
<dbReference type="PANTHER" id="PTHR48079:SF6">
    <property type="entry name" value="NAD(P)-BINDING DOMAIN-CONTAINING PROTEIN-RELATED"/>
    <property type="match status" value="1"/>
</dbReference>
<name>A0A2A9DWY4_9MICO</name>
<dbReference type="InterPro" id="IPR001509">
    <property type="entry name" value="Epimerase_deHydtase"/>
</dbReference>
<organism evidence="2 3">
    <name type="scientific">Paramicrobacterium agarici</name>
    <dbReference type="NCBI Taxonomy" id="630514"/>
    <lineage>
        <taxon>Bacteria</taxon>
        <taxon>Bacillati</taxon>
        <taxon>Actinomycetota</taxon>
        <taxon>Actinomycetes</taxon>
        <taxon>Micrococcales</taxon>
        <taxon>Microbacteriaceae</taxon>
        <taxon>Paramicrobacterium</taxon>
    </lineage>
</organism>
<accession>A0A2A9DWY4</accession>
<evidence type="ECO:0000313" key="3">
    <source>
        <dbReference type="Proteomes" id="UP000221369"/>
    </source>
</evidence>
<dbReference type="RefSeq" id="WP_098407074.1">
    <property type="nucleotide sequence ID" value="NZ_PDJE01000001.1"/>
</dbReference>
<dbReference type="AlphaFoldDB" id="A0A2A9DWY4"/>
<evidence type="ECO:0000313" key="2">
    <source>
        <dbReference type="EMBL" id="PFG30645.1"/>
    </source>
</evidence>
<dbReference type="EMBL" id="PDJE01000001">
    <property type="protein sequence ID" value="PFG30645.1"/>
    <property type="molecule type" value="Genomic_DNA"/>
</dbReference>
<dbReference type="Proteomes" id="UP000221369">
    <property type="component" value="Unassembled WGS sequence"/>
</dbReference>
<comment type="caution">
    <text evidence="2">The sequence shown here is derived from an EMBL/GenBank/DDBJ whole genome shotgun (WGS) entry which is preliminary data.</text>
</comment>
<protein>
    <submittedName>
        <fullName evidence="2">Nucleoside-diphosphate-sugar epimerase</fullName>
    </submittedName>
</protein>
<dbReference type="InterPro" id="IPR051783">
    <property type="entry name" value="NAD(P)-dependent_oxidoreduct"/>
</dbReference>
<dbReference type="GO" id="GO:0005737">
    <property type="term" value="C:cytoplasm"/>
    <property type="evidence" value="ECO:0007669"/>
    <property type="project" value="TreeGrafter"/>
</dbReference>
<dbReference type="GO" id="GO:0004029">
    <property type="term" value="F:aldehyde dehydrogenase (NAD+) activity"/>
    <property type="evidence" value="ECO:0007669"/>
    <property type="project" value="TreeGrafter"/>
</dbReference>
<keyword evidence="3" id="KW-1185">Reference proteome</keyword>
<dbReference type="InterPro" id="IPR036291">
    <property type="entry name" value="NAD(P)-bd_dom_sf"/>
</dbReference>
<dbReference type="Gene3D" id="3.40.50.720">
    <property type="entry name" value="NAD(P)-binding Rossmann-like Domain"/>
    <property type="match status" value="1"/>
</dbReference>
<feature type="domain" description="NAD-dependent epimerase/dehydratase" evidence="1">
    <location>
        <begin position="4"/>
        <end position="239"/>
    </location>
</feature>
<reference evidence="2 3" key="1">
    <citation type="submission" date="2017-10" db="EMBL/GenBank/DDBJ databases">
        <title>Sequencing the genomes of 1000 actinobacteria strains.</title>
        <authorList>
            <person name="Klenk H.-P."/>
        </authorList>
    </citation>
    <scope>NUCLEOTIDE SEQUENCE [LARGE SCALE GENOMIC DNA]</scope>
    <source>
        <strain evidence="2 3">DSM 21798</strain>
    </source>
</reference>
<sequence>MRVAIVGASGNAGTAILERITESAEETEVVGIARRMPDDTVAPYRAARWRSIDISASLAAHRLADAFEGCDVVVHLAWLLQPNHDERVMRRTNIDGTRAVLRAVERAGVRHLVVASSLAAYSPGVKSPRVTEDAEARGISGSHYGRMKGEQEALLDIFERHHAGVTVARVRPGLIFSAEAGTEIGRYFIGPWIPKRLLTAVPLVPLPASFVFQAVHAHDVGDAYWRIVQQGAGGAFNVAAEPVLTPDLLARALGARRIPMPSRVLRVVVHILWSARLLAADPGWVDLARKTPVMSTQRARTELGWSTRHDSTEALARVIRGVVEGDGRQGSPLLKPRRWPWQRL</sequence>
<dbReference type="PANTHER" id="PTHR48079">
    <property type="entry name" value="PROTEIN YEEZ"/>
    <property type="match status" value="1"/>
</dbReference>
<evidence type="ECO:0000259" key="1">
    <source>
        <dbReference type="Pfam" id="PF01370"/>
    </source>
</evidence>
<dbReference type="Pfam" id="PF01370">
    <property type="entry name" value="Epimerase"/>
    <property type="match status" value="1"/>
</dbReference>
<proteinExistence type="predicted"/>